<keyword evidence="4" id="KW-0408">Iron</keyword>
<proteinExistence type="inferred from homology"/>
<dbReference type="InterPro" id="IPR006656">
    <property type="entry name" value="Mopterin_OxRdtase"/>
</dbReference>
<keyword evidence="4" id="KW-0004">4Fe-4S</keyword>
<dbReference type="GO" id="GO:0051539">
    <property type="term" value="F:4 iron, 4 sulfur cluster binding"/>
    <property type="evidence" value="ECO:0007669"/>
    <property type="project" value="UniProtKB-KW"/>
</dbReference>
<evidence type="ECO:0000256" key="3">
    <source>
        <dbReference type="ARBA" id="ARBA00010312"/>
    </source>
</evidence>
<comment type="cofactor">
    <cofactor evidence="1">
        <name>[4Fe-4S] cluster</name>
        <dbReference type="ChEBI" id="CHEBI:49883"/>
    </cofactor>
</comment>
<gene>
    <name evidence="9" type="ordered locus">Sulba_2216</name>
</gene>
<dbReference type="GO" id="GO:0043546">
    <property type="term" value="F:molybdopterin cofactor binding"/>
    <property type="evidence" value="ECO:0007669"/>
    <property type="project" value="InterPro"/>
</dbReference>
<accession>I3XZW7</accession>
<keyword evidence="5" id="KW-0479">Metal-binding</keyword>
<evidence type="ECO:0000313" key="10">
    <source>
        <dbReference type="Proteomes" id="UP000006176"/>
    </source>
</evidence>
<dbReference type="GO" id="GO:0009055">
    <property type="term" value="F:electron transfer activity"/>
    <property type="evidence" value="ECO:0007669"/>
    <property type="project" value="TreeGrafter"/>
</dbReference>
<sequence length="750" mass="82924">MTNSFGDIQNAKSIFIIGCNPAVNHPVGFGHILKAKERNNAKIIVIDPRFTKSAAKADYFAQIRPGTDIPFVYGMLHIIFKNGWEDKKYIEDRVYGMDEIRAEAAKWTPELVADVTGVKAETLIEITTIYAKNSPGTLLWAMGLTQHTIGTGNTRIAPILQMALGYMGKAGGGTNILRGHDNVQGATDMGCLSDTLPGYYGLVEGSWKYYARMWGVEYDYIKSQFKDASWMGKPGFTLARWWAGVLAGKEGEDAIENAGTNLKALVVMGCGITSTSQNLKIQQGLDNLELLVIADPFVNEAAVLTNRKDNLFILPSATQFESSGTVSATNRSAQWRSKVVEPLYESKADHEIMFELAKRLGFYEEYTRSMMMHLKEDGYLEKTPNKITFQWPEDATIEISRTLRTIGMMGWTPERIKKHTENWHMFDEVTGAGRGAMKGEYYGLPWPCWSVKHGGTPNLYNVDVPVSEGGMGFRNNFGLEKDGVSLLAGKGSAPLDSKVDGGYPEITKENIEKLIGRPLSAAEKELCGANWKTCTSGKLVDLALEAGLTPYGNAKARAVVWNFPDRIPMHREPLYSPRPDLVEKYPTYADKANHFRVTTKYASIQKGQDYTKEFPIVMTTGRLVTMMGAGLENRASKYICALTPDMFCDIHPELAKQHGIQNGSMMWVHSPAGTKIKVKAKYSHTVLPHMVFLPFHFGGYMQGVDMTGNFPAGTKPFASGECANTVVAYGYDIITQIPASKAGLCRVEKA</sequence>
<name>I3XZW7_SULBS</name>
<evidence type="ECO:0000313" key="9">
    <source>
        <dbReference type="EMBL" id="AFL69491.1"/>
    </source>
</evidence>
<comment type="subcellular location">
    <subcellularLocation>
        <location evidence="2">Cell envelope</location>
    </subcellularLocation>
</comment>
<evidence type="ECO:0000259" key="8">
    <source>
        <dbReference type="Pfam" id="PF01568"/>
    </source>
</evidence>
<dbReference type="Pfam" id="PF01568">
    <property type="entry name" value="Molydop_binding"/>
    <property type="match status" value="1"/>
</dbReference>
<dbReference type="STRING" id="760154.Sulba_2216"/>
<evidence type="ECO:0000256" key="6">
    <source>
        <dbReference type="ARBA" id="ARBA00023002"/>
    </source>
</evidence>
<keyword evidence="6" id="KW-0560">Oxidoreductase</keyword>
<dbReference type="SUPFAM" id="SSF50692">
    <property type="entry name" value="ADC-like"/>
    <property type="match status" value="1"/>
</dbReference>
<dbReference type="GO" id="GO:0016491">
    <property type="term" value="F:oxidoreductase activity"/>
    <property type="evidence" value="ECO:0007669"/>
    <property type="project" value="UniProtKB-KW"/>
</dbReference>
<dbReference type="eggNOG" id="COG3383">
    <property type="taxonomic scope" value="Bacteria"/>
</dbReference>
<dbReference type="Gene3D" id="3.40.228.10">
    <property type="entry name" value="Dimethylsulfoxide Reductase, domain 2"/>
    <property type="match status" value="1"/>
</dbReference>
<dbReference type="Gene3D" id="2.40.40.20">
    <property type="match status" value="1"/>
</dbReference>
<dbReference type="PANTHER" id="PTHR43598">
    <property type="entry name" value="TUNGSTEN-CONTAINING FORMYLMETHANOFURAN DEHYDROGENASE 2 SUBUNIT B"/>
    <property type="match status" value="1"/>
</dbReference>
<evidence type="ECO:0000256" key="1">
    <source>
        <dbReference type="ARBA" id="ARBA00001966"/>
    </source>
</evidence>
<evidence type="ECO:0000256" key="4">
    <source>
        <dbReference type="ARBA" id="ARBA00022485"/>
    </source>
</evidence>
<comment type="similarity">
    <text evidence="3">Belongs to the prokaryotic molybdopterin-containing oxidoreductase family.</text>
</comment>
<dbReference type="PANTHER" id="PTHR43598:SF1">
    <property type="entry name" value="FORMATE DEHYDROGENASE-O MAJOR SUBUNIT"/>
    <property type="match status" value="1"/>
</dbReference>
<dbReference type="InterPro" id="IPR006657">
    <property type="entry name" value="MoPterin_dinucl-bd_dom"/>
</dbReference>
<feature type="domain" description="Molybdopterin oxidoreductase" evidence="7">
    <location>
        <begin position="1"/>
        <end position="359"/>
    </location>
</feature>
<dbReference type="GO" id="GO:0009061">
    <property type="term" value="P:anaerobic respiration"/>
    <property type="evidence" value="ECO:0007669"/>
    <property type="project" value="TreeGrafter"/>
</dbReference>
<evidence type="ECO:0000256" key="5">
    <source>
        <dbReference type="ARBA" id="ARBA00022723"/>
    </source>
</evidence>
<dbReference type="SUPFAM" id="SSF53706">
    <property type="entry name" value="Formate dehydrogenase/DMSO reductase, domains 1-3"/>
    <property type="match status" value="1"/>
</dbReference>
<evidence type="ECO:0000259" key="7">
    <source>
        <dbReference type="Pfam" id="PF00384"/>
    </source>
</evidence>
<dbReference type="AlphaFoldDB" id="I3XZW7"/>
<evidence type="ECO:0000256" key="2">
    <source>
        <dbReference type="ARBA" id="ARBA00004196"/>
    </source>
</evidence>
<protein>
    <submittedName>
        <fullName evidence="9">Putative anaerobic dehydrogenase</fullName>
    </submittedName>
</protein>
<feature type="domain" description="Molybdopterin dinucleotide-binding" evidence="8">
    <location>
        <begin position="617"/>
        <end position="742"/>
    </location>
</feature>
<dbReference type="HOGENOM" id="CLU_000422_1_1_7"/>
<dbReference type="EMBL" id="CP003333">
    <property type="protein sequence ID" value="AFL69491.1"/>
    <property type="molecule type" value="Genomic_DNA"/>
</dbReference>
<dbReference type="GO" id="GO:0030151">
    <property type="term" value="F:molybdenum ion binding"/>
    <property type="evidence" value="ECO:0007669"/>
    <property type="project" value="TreeGrafter"/>
</dbReference>
<dbReference type="Gene3D" id="3.40.50.740">
    <property type="match status" value="1"/>
</dbReference>
<organism evidence="9 10">
    <name type="scientific">Sulfurospirillum barnesii (strain ATCC 700032 / DSM 10660 / SES-3)</name>
    <dbReference type="NCBI Taxonomy" id="760154"/>
    <lineage>
        <taxon>Bacteria</taxon>
        <taxon>Pseudomonadati</taxon>
        <taxon>Campylobacterota</taxon>
        <taxon>Epsilonproteobacteria</taxon>
        <taxon>Campylobacterales</taxon>
        <taxon>Sulfurospirillaceae</taxon>
        <taxon>Sulfurospirillum</taxon>
    </lineage>
</organism>
<dbReference type="eggNOG" id="COG0243">
    <property type="taxonomic scope" value="Bacteria"/>
</dbReference>
<keyword evidence="4" id="KW-0411">Iron-sulfur</keyword>
<dbReference type="Pfam" id="PF00384">
    <property type="entry name" value="Molybdopterin"/>
    <property type="match status" value="1"/>
</dbReference>
<dbReference type="KEGG" id="sba:Sulba_2216"/>
<dbReference type="GO" id="GO:0030313">
    <property type="term" value="C:cell envelope"/>
    <property type="evidence" value="ECO:0007669"/>
    <property type="project" value="UniProtKB-SubCell"/>
</dbReference>
<reference evidence="9 10" key="1">
    <citation type="submission" date="2012-06" db="EMBL/GenBank/DDBJ databases">
        <title>Complete sequence of Sulfurospirillum barnesii SES-3.</title>
        <authorList>
            <consortium name="US DOE Joint Genome Institute"/>
            <person name="Lucas S."/>
            <person name="Han J."/>
            <person name="Lapidus A."/>
            <person name="Cheng J.-F."/>
            <person name="Goodwin L."/>
            <person name="Pitluck S."/>
            <person name="Peters L."/>
            <person name="Ovchinnikova G."/>
            <person name="Lu M."/>
            <person name="Detter J.C."/>
            <person name="Han C."/>
            <person name="Tapia R."/>
            <person name="Land M."/>
            <person name="Hauser L."/>
            <person name="Kyrpides N."/>
            <person name="Ivanova N."/>
            <person name="Pagani I."/>
            <person name="Stolz J."/>
            <person name="Arkin A."/>
            <person name="Dehal P."/>
            <person name="Oremland R."/>
            <person name="Saltikov C."/>
            <person name="Basu P."/>
            <person name="Hollibaugh J."/>
            <person name="Newman D."/>
            <person name="Stolyar S."/>
            <person name="Hazen T."/>
            <person name="Woyke T."/>
        </authorList>
    </citation>
    <scope>NUCLEOTIDE SEQUENCE [LARGE SCALE GENOMIC DNA]</scope>
    <source>
        <strain evidence="10">ATCC 700032 / DSM 10660 / SES-3</strain>
    </source>
</reference>
<dbReference type="InterPro" id="IPR009010">
    <property type="entry name" value="Asp_de-COase-like_dom_sf"/>
</dbReference>
<dbReference type="PATRIC" id="fig|760154.4.peg.2219"/>
<dbReference type="Proteomes" id="UP000006176">
    <property type="component" value="Chromosome"/>
</dbReference>
<dbReference type="FunFam" id="2.40.40.20:FF:000013">
    <property type="entry name" value="Dimethyl sulfoxide reductase subunit A"/>
    <property type="match status" value="1"/>
</dbReference>
<keyword evidence="10" id="KW-1185">Reference proteome</keyword>